<evidence type="ECO:0000313" key="1">
    <source>
        <dbReference type="EMBL" id="NYD44990.1"/>
    </source>
</evidence>
<comment type="caution">
    <text evidence="1">The sequence shown here is derived from an EMBL/GenBank/DDBJ whole genome shotgun (WGS) entry which is preliminary data.</text>
</comment>
<dbReference type="Gene3D" id="3.30.1310.20">
    <property type="entry name" value="PRTase-like"/>
    <property type="match status" value="1"/>
</dbReference>
<dbReference type="EMBL" id="JACCBA010000001">
    <property type="protein sequence ID" value="NYD44990.1"/>
    <property type="molecule type" value="Genomic_DNA"/>
</dbReference>
<dbReference type="GO" id="GO:0016740">
    <property type="term" value="F:transferase activity"/>
    <property type="evidence" value="ECO:0007669"/>
    <property type="project" value="UniProtKB-KW"/>
</dbReference>
<organism evidence="1 2">
    <name type="scientific">Actinomadura luteofluorescens</name>
    <dbReference type="NCBI Taxonomy" id="46163"/>
    <lineage>
        <taxon>Bacteria</taxon>
        <taxon>Bacillati</taxon>
        <taxon>Actinomycetota</taxon>
        <taxon>Actinomycetes</taxon>
        <taxon>Streptosporangiales</taxon>
        <taxon>Thermomonosporaceae</taxon>
        <taxon>Actinomadura</taxon>
    </lineage>
</organism>
<proteinExistence type="predicted"/>
<keyword evidence="1" id="KW-0808">Transferase</keyword>
<keyword evidence="2" id="KW-1185">Reference proteome</keyword>
<evidence type="ECO:0000313" key="2">
    <source>
        <dbReference type="Proteomes" id="UP000529783"/>
    </source>
</evidence>
<sequence length="213" mass="22360">MYSDRQDAGRQLVANLRRYTGGGVRVLGLHGGGVPVAAETAARLGCALDALVVRELVVPGPPGVLVGAVAEGPARVLDEEAVRRSGAGETRIRELERDARVEARALGLRLRGRRPSLPPTGRDVIVVDDGAAGRLAAEVACRDARAQGAGRVVFAVAAAPPATIDHLWTVADEVVCPLSPTFFVTASDFYLDFAPVSEVEAARLLERASQHTA</sequence>
<dbReference type="Proteomes" id="UP000529783">
    <property type="component" value="Unassembled WGS sequence"/>
</dbReference>
<dbReference type="SUPFAM" id="SSF53271">
    <property type="entry name" value="PRTase-like"/>
    <property type="match status" value="1"/>
</dbReference>
<reference evidence="1 2" key="1">
    <citation type="submission" date="2020-07" db="EMBL/GenBank/DDBJ databases">
        <title>Sequencing the genomes of 1000 actinobacteria strains.</title>
        <authorList>
            <person name="Klenk H.-P."/>
        </authorList>
    </citation>
    <scope>NUCLEOTIDE SEQUENCE [LARGE SCALE GENOMIC DNA]</scope>
    <source>
        <strain evidence="1 2">DSM 40398</strain>
    </source>
</reference>
<dbReference type="Gene3D" id="3.40.50.2020">
    <property type="match status" value="1"/>
</dbReference>
<dbReference type="RefSeq" id="WP_179842492.1">
    <property type="nucleotide sequence ID" value="NZ_JACCBA010000001.1"/>
</dbReference>
<name>A0A7Y9ECQ9_9ACTN</name>
<accession>A0A7Y9ECQ9</accession>
<gene>
    <name evidence="1" type="ORF">BJY14_000973</name>
</gene>
<protein>
    <submittedName>
        <fullName evidence="1">Putative phosphoribosyl transferase</fullName>
    </submittedName>
</protein>
<dbReference type="AlphaFoldDB" id="A0A7Y9ECQ9"/>
<dbReference type="InterPro" id="IPR029057">
    <property type="entry name" value="PRTase-like"/>
</dbReference>